<reference evidence="12" key="1">
    <citation type="journal article" date="2021" name="Sci. Rep.">
        <title>Diploid genomic architecture of Nitzschia inconspicua, an elite biomass production diatom.</title>
        <authorList>
            <person name="Oliver A."/>
            <person name="Podell S."/>
            <person name="Pinowska A."/>
            <person name="Traller J.C."/>
            <person name="Smith S.R."/>
            <person name="McClure R."/>
            <person name="Beliaev A."/>
            <person name="Bohutskyi P."/>
            <person name="Hill E.A."/>
            <person name="Rabines A."/>
            <person name="Zheng H."/>
            <person name="Allen L.Z."/>
            <person name="Kuo A."/>
            <person name="Grigoriev I.V."/>
            <person name="Allen A.E."/>
            <person name="Hazlebeck D."/>
            <person name="Allen E.E."/>
        </authorList>
    </citation>
    <scope>NUCLEOTIDE SEQUENCE</scope>
    <source>
        <strain evidence="12">Hildebrandi</strain>
    </source>
</reference>
<dbReference type="OrthoDB" id="205182at2759"/>
<reference evidence="12" key="2">
    <citation type="submission" date="2021-04" db="EMBL/GenBank/DDBJ databases">
        <authorList>
            <person name="Podell S."/>
        </authorList>
    </citation>
    <scope>NUCLEOTIDE SEQUENCE</scope>
    <source>
        <strain evidence="12">Hildebrandi</strain>
    </source>
</reference>
<evidence type="ECO:0000256" key="2">
    <source>
        <dbReference type="ARBA" id="ARBA00022475"/>
    </source>
</evidence>
<dbReference type="EMBL" id="JAGRRH010000027">
    <property type="protein sequence ID" value="KAG7340657.1"/>
    <property type="molecule type" value="Genomic_DNA"/>
</dbReference>
<proteinExistence type="predicted"/>
<evidence type="ECO:0000256" key="5">
    <source>
        <dbReference type="ARBA" id="ARBA00022729"/>
    </source>
</evidence>
<organism evidence="12 13">
    <name type="scientific">Nitzschia inconspicua</name>
    <dbReference type="NCBI Taxonomy" id="303405"/>
    <lineage>
        <taxon>Eukaryota</taxon>
        <taxon>Sar</taxon>
        <taxon>Stramenopiles</taxon>
        <taxon>Ochrophyta</taxon>
        <taxon>Bacillariophyta</taxon>
        <taxon>Bacillariophyceae</taxon>
        <taxon>Bacillariophycidae</taxon>
        <taxon>Bacillariales</taxon>
        <taxon>Bacillariaceae</taxon>
        <taxon>Nitzschia</taxon>
    </lineage>
</organism>
<evidence type="ECO:0000313" key="12">
    <source>
        <dbReference type="EMBL" id="KAG7340657.1"/>
    </source>
</evidence>
<keyword evidence="2" id="KW-1003">Cell membrane</keyword>
<evidence type="ECO:0000256" key="8">
    <source>
        <dbReference type="ARBA" id="ARBA00023136"/>
    </source>
</evidence>
<dbReference type="InterPro" id="IPR051502">
    <property type="entry name" value="RLP_Defense_Trigger"/>
</dbReference>
<comment type="caution">
    <text evidence="12">The sequence shown here is derived from an EMBL/GenBank/DDBJ whole genome shotgun (WGS) entry which is preliminary data.</text>
</comment>
<sequence>MEAKEDPKATSQTRHEDLDSSDSDKDDDDGLLKDIFSQKEKNGKTVRNQPVADDYGHGDDSHDPSHSLTFNATLNLSAPGAVRMEVSGARSSPKSAEDILDVSEDLEQPGDSVASGTRTIDLSDFTGQISDADGTGVISADIVDEEQLEAQFRNRIKSEMVEAIEVRKEAKSQQQETAMAQRQQERREVGRRWSICVFSIIILAAAVISIVLGVSLGGESNRISDYAFLEELLFPLSGPNITVKGTPQYQALNWLAFEDPAKLDIQSTSYMNLTQRYVMAVFFYSTGGPTSWVDDLRFLSNYSVCEWPNLMGIKDDARTDNEVGCNEHGEIIKIRVERNNLTGTLPKELSALTTIQILTTGGNPNITGTLPAELGELTFLNFLQFADNSLTGTFPENLRKLTRLETFSIFGNHIHGKLPESFVKDTSYKLEIFDLGRNIFTGTIPNKFNTQSKLRYVFMEDNAFEGDLPSTLYAQPNLQILSLSNNQLNGTIGQQIAAMESLRLLYLDNNAMTGSIPSQLFGLKDLDQIYLSSNKFGGSILPAISRLSRVRTIDLSNNVFNESLPSEMGLLERLTVLNLEANPELSGALPESFAQLTVLEKLFLKDTNISGGLNEALCIKDNLITEIQADCAVDEQGILIGTLPCDCCTSCCKTGGSECNTNVTAMCETKVGVFKSASSRGAVCSCSEDGVNATCTDTACESCTIDETICATNNNYGYTLNETAGGILSFQNTISYTAGEWKGTEIFYQSLESGPNCNIWINGKQCRECANIICSSGFTGFHVQCSNIDGVGVFNSCDEGLDVGPLKILHTFDTAQVSGCPVLLERLSNPSGF</sequence>
<dbReference type="PANTHER" id="PTHR48062:SF52">
    <property type="entry name" value="RECEPTOR-LIKE PROTEIN 8-RELATED"/>
    <property type="match status" value="1"/>
</dbReference>
<feature type="compositionally biased region" description="Basic and acidic residues" evidence="10">
    <location>
        <begin position="54"/>
        <end position="65"/>
    </location>
</feature>
<name>A0A9K3KBT0_9STRA</name>
<keyword evidence="4 11" id="KW-0812">Transmembrane</keyword>
<keyword evidence="5" id="KW-0732">Signal</keyword>
<evidence type="ECO:0000256" key="3">
    <source>
        <dbReference type="ARBA" id="ARBA00022614"/>
    </source>
</evidence>
<dbReference type="InterPro" id="IPR001611">
    <property type="entry name" value="Leu-rich_rpt"/>
</dbReference>
<evidence type="ECO:0000256" key="9">
    <source>
        <dbReference type="ARBA" id="ARBA00037847"/>
    </source>
</evidence>
<dbReference type="Pfam" id="PF13855">
    <property type="entry name" value="LRR_8"/>
    <property type="match status" value="1"/>
</dbReference>
<evidence type="ECO:0000256" key="7">
    <source>
        <dbReference type="ARBA" id="ARBA00022989"/>
    </source>
</evidence>
<dbReference type="FunFam" id="3.80.10.10:FF:001678">
    <property type="entry name" value="Calmodulin-binding receptor kinase CaMRLK"/>
    <property type="match status" value="1"/>
</dbReference>
<gene>
    <name evidence="12" type="ORF">IV203_024200</name>
</gene>
<comment type="subcellular location">
    <subcellularLocation>
        <location evidence="1">Cell membrane</location>
    </subcellularLocation>
    <subcellularLocation>
        <location evidence="9">Endomembrane system</location>
        <topology evidence="9">Single-pass membrane protein</topology>
    </subcellularLocation>
</comment>
<evidence type="ECO:0000313" key="13">
    <source>
        <dbReference type="Proteomes" id="UP000693970"/>
    </source>
</evidence>
<feature type="region of interest" description="Disordered" evidence="10">
    <location>
        <begin position="1"/>
        <end position="67"/>
    </location>
</feature>
<dbReference type="PANTHER" id="PTHR48062">
    <property type="entry name" value="RECEPTOR-LIKE PROTEIN 14"/>
    <property type="match status" value="1"/>
</dbReference>
<keyword evidence="13" id="KW-1185">Reference proteome</keyword>
<protein>
    <submittedName>
        <fullName evidence="12">RHS repeat-associated core domain containing protein</fullName>
    </submittedName>
</protein>
<dbReference type="Proteomes" id="UP000693970">
    <property type="component" value="Unassembled WGS sequence"/>
</dbReference>
<keyword evidence="7 11" id="KW-1133">Transmembrane helix</keyword>
<keyword evidence="8 11" id="KW-0472">Membrane</keyword>
<keyword evidence="6" id="KW-0677">Repeat</keyword>
<evidence type="ECO:0000256" key="11">
    <source>
        <dbReference type="SAM" id="Phobius"/>
    </source>
</evidence>
<evidence type="ECO:0000256" key="6">
    <source>
        <dbReference type="ARBA" id="ARBA00022737"/>
    </source>
</evidence>
<accession>A0A9K3KBT0</accession>
<feature type="compositionally biased region" description="Basic and acidic residues" evidence="10">
    <location>
        <begin position="1"/>
        <end position="18"/>
    </location>
</feature>
<feature type="transmembrane region" description="Helical" evidence="11">
    <location>
        <begin position="193"/>
        <end position="216"/>
    </location>
</feature>
<dbReference type="GO" id="GO:0005886">
    <property type="term" value="C:plasma membrane"/>
    <property type="evidence" value="ECO:0007669"/>
    <property type="project" value="UniProtKB-SubCell"/>
</dbReference>
<dbReference type="FunFam" id="3.80.10.10:FF:000041">
    <property type="entry name" value="LRR receptor-like serine/threonine-protein kinase ERECTA"/>
    <property type="match status" value="1"/>
</dbReference>
<feature type="compositionally biased region" description="Acidic residues" evidence="10">
    <location>
        <begin position="19"/>
        <end position="29"/>
    </location>
</feature>
<evidence type="ECO:0000256" key="1">
    <source>
        <dbReference type="ARBA" id="ARBA00004236"/>
    </source>
</evidence>
<evidence type="ECO:0000256" key="10">
    <source>
        <dbReference type="SAM" id="MobiDB-lite"/>
    </source>
</evidence>
<evidence type="ECO:0000256" key="4">
    <source>
        <dbReference type="ARBA" id="ARBA00022692"/>
    </source>
</evidence>
<dbReference type="GO" id="GO:0012505">
    <property type="term" value="C:endomembrane system"/>
    <property type="evidence" value="ECO:0007669"/>
    <property type="project" value="UniProtKB-SubCell"/>
</dbReference>
<feature type="compositionally biased region" description="Basic and acidic residues" evidence="10">
    <location>
        <begin position="30"/>
        <end position="43"/>
    </location>
</feature>
<keyword evidence="3" id="KW-0433">Leucine-rich repeat</keyword>
<dbReference type="AlphaFoldDB" id="A0A9K3KBT0"/>